<feature type="compositionally biased region" description="Basic residues" evidence="1">
    <location>
        <begin position="133"/>
        <end position="144"/>
    </location>
</feature>
<name>A0A431EAA2_CAMJU</name>
<feature type="compositionally biased region" description="Low complexity" evidence="1">
    <location>
        <begin position="145"/>
        <end position="172"/>
    </location>
</feature>
<evidence type="ECO:0000313" key="2">
    <source>
        <dbReference type="EMBL" id="RTJ78333.1"/>
    </source>
</evidence>
<evidence type="ECO:0000313" key="3">
    <source>
        <dbReference type="Proteomes" id="UP000288507"/>
    </source>
</evidence>
<comment type="caution">
    <text evidence="2">The sequence shown here is derived from an EMBL/GenBank/DDBJ whole genome shotgun (WGS) entry which is preliminary data.</text>
</comment>
<proteinExistence type="predicted"/>
<dbReference type="AlphaFoldDB" id="A0A431EAA2"/>
<reference evidence="2 3" key="1">
    <citation type="journal article" date="2019" name="Appl. Environ. Microbiol.">
        <title>Population genetics and characterization of Campylobacter jejuni isolates in western jackdaws and game birds in Finland.</title>
        <authorList>
            <person name="Kovanen S."/>
            <person name="Rossi M."/>
            <person name="Pohja-Mykra M."/>
            <person name="Nieminen T."/>
            <person name="Raunio-Saarnisto M."/>
            <person name="Sauvala M."/>
            <person name="Fredriksson-Ahomaa M."/>
            <person name="Hanninen M.L."/>
            <person name="Kivisto R."/>
        </authorList>
    </citation>
    <scope>NUCLEOTIDE SEQUENCE [LARGE SCALE GENOMIC DNA]</scope>
    <source>
        <strain evidence="2 3">CB313</strain>
    </source>
</reference>
<accession>A0A431EAA2</accession>
<dbReference type="EMBL" id="PRBV01000014">
    <property type="protein sequence ID" value="RTJ78333.1"/>
    <property type="molecule type" value="Genomic_DNA"/>
</dbReference>
<organism evidence="2 3">
    <name type="scientific">Campylobacter jejuni</name>
    <dbReference type="NCBI Taxonomy" id="197"/>
    <lineage>
        <taxon>Bacteria</taxon>
        <taxon>Pseudomonadati</taxon>
        <taxon>Campylobacterota</taxon>
        <taxon>Epsilonproteobacteria</taxon>
        <taxon>Campylobacterales</taxon>
        <taxon>Campylobacteraceae</taxon>
        <taxon>Campylobacter</taxon>
    </lineage>
</organism>
<dbReference type="Proteomes" id="UP000288507">
    <property type="component" value="Unassembled WGS sequence"/>
</dbReference>
<evidence type="ECO:0000256" key="1">
    <source>
        <dbReference type="SAM" id="MobiDB-lite"/>
    </source>
</evidence>
<gene>
    <name evidence="2" type="ORF">C3H57_08485</name>
</gene>
<feature type="compositionally biased region" description="Low complexity" evidence="1">
    <location>
        <begin position="180"/>
        <end position="198"/>
    </location>
</feature>
<feature type="region of interest" description="Disordered" evidence="1">
    <location>
        <begin position="130"/>
        <end position="198"/>
    </location>
</feature>
<protein>
    <submittedName>
        <fullName evidence="2">Uncharacterized protein</fullName>
    </submittedName>
</protein>
<sequence>MIKSEFDTFMKDVGRCLKNIKSYVKSQDEAKIIDKVENTVGKVLQDAVAGAQRVEETIKKKGKEIMKNSKTKVAKVEEVVLVKKISVGGEKAQELRVDLTEAGILYLANLLSGVQELKEKVKAEMDKLEASKKTTKAKTTKAKSTKTSTKAKQPKATAKAKTQAKSVKTQAKSVKKSVKSSKTTTTKTGKKASSSNAK</sequence>
<dbReference type="RefSeq" id="WP_126232450.1">
    <property type="nucleotide sequence ID" value="NZ_PRBV01000014.1"/>
</dbReference>